<comment type="caution">
    <text evidence="1">The sequence shown here is derived from an EMBL/GenBank/DDBJ whole genome shotgun (WGS) entry which is preliminary data.</text>
</comment>
<dbReference type="Proteomes" id="UP001243717">
    <property type="component" value="Unassembled WGS sequence"/>
</dbReference>
<dbReference type="RefSeq" id="WP_308986373.1">
    <property type="nucleotide sequence ID" value="NZ_JARXIC010000038.1"/>
</dbReference>
<reference evidence="1 2" key="1">
    <citation type="submission" date="2023-04" db="EMBL/GenBank/DDBJ databases">
        <title>A novel bacteria isolated from coastal sediment.</title>
        <authorList>
            <person name="Liu X.-J."/>
            <person name="Du Z.-J."/>
        </authorList>
    </citation>
    <scope>NUCLEOTIDE SEQUENCE [LARGE SCALE GENOMIC DNA]</scope>
    <source>
        <strain evidence="1 2">SDUM461004</strain>
    </source>
</reference>
<organism evidence="1 2">
    <name type="scientific">Thalassobacterium sedimentorum</name>
    <dbReference type="NCBI Taxonomy" id="3041258"/>
    <lineage>
        <taxon>Bacteria</taxon>
        <taxon>Pseudomonadati</taxon>
        <taxon>Verrucomicrobiota</taxon>
        <taxon>Opitutia</taxon>
        <taxon>Puniceicoccales</taxon>
        <taxon>Coraliomargaritaceae</taxon>
        <taxon>Thalassobacterium</taxon>
    </lineage>
</organism>
<dbReference type="EMBL" id="JARXIC010000038">
    <property type="protein sequence ID" value="MDQ8195928.1"/>
    <property type="molecule type" value="Genomic_DNA"/>
</dbReference>
<keyword evidence="2" id="KW-1185">Reference proteome</keyword>
<evidence type="ECO:0000313" key="2">
    <source>
        <dbReference type="Proteomes" id="UP001243717"/>
    </source>
</evidence>
<sequence length="291" mass="33686">MEEPVNFSVQVDSETAIEAYTELDNYRIEENPKAASNLCAIYFSSNDIYYPNTEAVLRDRILEKDRYEWYPNRIQKAQRHIFVRDIRKQWFLTGINQSISSIPLLCELLAEKTKGMKVVTIGSSAGGYAAILVGQYLNAQRILAFNPQFSIEDILVNSSESRDPIVFRNAADKAYRKYFDITEKVSERVYYFCSIRSGWDKEQLSLVEGKPLNILRFRSSNHGIPFPRTLLQTVINLSDSQLQAISRTEHHPIAFSIRHRGFFQTLLDLTGLIKKRIKKKRLEKKDQQHNG</sequence>
<evidence type="ECO:0008006" key="3">
    <source>
        <dbReference type="Google" id="ProtNLM"/>
    </source>
</evidence>
<evidence type="ECO:0000313" key="1">
    <source>
        <dbReference type="EMBL" id="MDQ8195928.1"/>
    </source>
</evidence>
<gene>
    <name evidence="1" type="ORF">QEH59_15950</name>
</gene>
<proteinExistence type="predicted"/>
<name>A0ABU1AMB4_9BACT</name>
<protein>
    <recommendedName>
        <fullName evidence="3">Alpha/beta hydrolase</fullName>
    </recommendedName>
</protein>
<accession>A0ABU1AMB4</accession>